<dbReference type="AlphaFoldDB" id="A0A7R9BM56"/>
<feature type="compositionally biased region" description="Polar residues" evidence="1">
    <location>
        <begin position="1"/>
        <end position="12"/>
    </location>
</feature>
<dbReference type="EMBL" id="CAJPEX010001049">
    <property type="protein sequence ID" value="CAG0918041.1"/>
    <property type="molecule type" value="Genomic_DNA"/>
</dbReference>
<evidence type="ECO:0000256" key="1">
    <source>
        <dbReference type="SAM" id="MobiDB-lite"/>
    </source>
</evidence>
<organism evidence="3">
    <name type="scientific">Notodromas monacha</name>
    <dbReference type="NCBI Taxonomy" id="399045"/>
    <lineage>
        <taxon>Eukaryota</taxon>
        <taxon>Metazoa</taxon>
        <taxon>Ecdysozoa</taxon>
        <taxon>Arthropoda</taxon>
        <taxon>Crustacea</taxon>
        <taxon>Oligostraca</taxon>
        <taxon>Ostracoda</taxon>
        <taxon>Podocopa</taxon>
        <taxon>Podocopida</taxon>
        <taxon>Cypridocopina</taxon>
        <taxon>Cypridoidea</taxon>
        <taxon>Cyprididae</taxon>
        <taxon>Notodromas</taxon>
    </lineage>
</organism>
<dbReference type="OrthoDB" id="6147547at2759"/>
<name>A0A7R9BM56_9CRUS</name>
<sequence length="78" mass="8424">MLSGSGSAQIDTSYDKACGGDRRGSAPATPILGGRAMDSTPSRIANFFSKRSFKTNPLKRTKSVTKLERKKCNLDADR</sequence>
<evidence type="ECO:0000313" key="3">
    <source>
        <dbReference type="EMBL" id="CAD7277889.1"/>
    </source>
</evidence>
<proteinExistence type="predicted"/>
<protein>
    <recommendedName>
        <fullName evidence="2">Ras/Rap GTPase-activating protein SynGAP-like PH domain-containing protein</fullName>
    </recommendedName>
</protein>
<gene>
    <name evidence="3" type="ORF">NMOB1V02_LOCUS5608</name>
</gene>
<feature type="region of interest" description="Disordered" evidence="1">
    <location>
        <begin position="1"/>
        <end position="39"/>
    </location>
</feature>
<keyword evidence="4" id="KW-1185">Reference proteome</keyword>
<dbReference type="Proteomes" id="UP000678499">
    <property type="component" value="Unassembled WGS sequence"/>
</dbReference>
<evidence type="ECO:0000313" key="4">
    <source>
        <dbReference type="Proteomes" id="UP000678499"/>
    </source>
</evidence>
<accession>A0A7R9BM56</accession>
<evidence type="ECO:0000259" key="2">
    <source>
        <dbReference type="Pfam" id="PF25321"/>
    </source>
</evidence>
<reference evidence="3" key="1">
    <citation type="submission" date="2020-11" db="EMBL/GenBank/DDBJ databases">
        <authorList>
            <person name="Tran Van P."/>
        </authorList>
    </citation>
    <scope>NUCLEOTIDE SEQUENCE</scope>
</reference>
<feature type="domain" description="Ras/Rap GTPase-activating protein SynGAP-like PH" evidence="2">
    <location>
        <begin position="40"/>
        <end position="71"/>
    </location>
</feature>
<dbReference type="EMBL" id="OA883086">
    <property type="protein sequence ID" value="CAD7277889.1"/>
    <property type="molecule type" value="Genomic_DNA"/>
</dbReference>
<dbReference type="Pfam" id="PF25321">
    <property type="entry name" value="PH_RASGAP"/>
    <property type="match status" value="1"/>
</dbReference>
<dbReference type="InterPro" id="IPR057606">
    <property type="entry name" value="SynGAP1-like_PH"/>
</dbReference>